<dbReference type="WBParaSite" id="L893_g12399.t1">
    <property type="protein sequence ID" value="L893_g12399.t1"/>
    <property type="gene ID" value="L893_g12399"/>
</dbReference>
<dbReference type="GO" id="GO:0016020">
    <property type="term" value="C:membrane"/>
    <property type="evidence" value="ECO:0007669"/>
    <property type="project" value="UniProtKB-SubCell"/>
</dbReference>
<dbReference type="InterPro" id="IPR036734">
    <property type="entry name" value="Neur_chan_lig-bd_sf"/>
</dbReference>
<keyword evidence="3" id="KW-0406">Ion transport</keyword>
<dbReference type="PRINTS" id="PR00252">
    <property type="entry name" value="NRIONCHANNEL"/>
</dbReference>
<dbReference type="Gene3D" id="2.70.170.10">
    <property type="entry name" value="Neurotransmitter-gated ion-channel ligand-binding domain"/>
    <property type="match status" value="1"/>
</dbReference>
<keyword evidence="3" id="KW-0813">Transport</keyword>
<dbReference type="Pfam" id="PF02931">
    <property type="entry name" value="Neur_chan_LBD"/>
    <property type="match status" value="1"/>
</dbReference>
<dbReference type="SUPFAM" id="SSF63712">
    <property type="entry name" value="Nicotinic receptor ligand binding domain-like"/>
    <property type="match status" value="1"/>
</dbReference>
<dbReference type="InterPro" id="IPR018000">
    <property type="entry name" value="Neurotransmitter_ion_chnl_CS"/>
</dbReference>
<dbReference type="InterPro" id="IPR006201">
    <property type="entry name" value="Neur_channel"/>
</dbReference>
<evidence type="ECO:0000313" key="5">
    <source>
        <dbReference type="Proteomes" id="UP000095287"/>
    </source>
</evidence>
<dbReference type="InterPro" id="IPR007110">
    <property type="entry name" value="Ig-like_dom"/>
</dbReference>
<comment type="subcellular location">
    <subcellularLocation>
        <location evidence="1">Membrane</location>
        <topology evidence="1">Multi-pass membrane protein</topology>
    </subcellularLocation>
</comment>
<dbReference type="InterPro" id="IPR006202">
    <property type="entry name" value="Neur_chan_lig-bd"/>
</dbReference>
<evidence type="ECO:0000256" key="2">
    <source>
        <dbReference type="ARBA" id="ARBA00023136"/>
    </source>
</evidence>
<keyword evidence="2" id="KW-0472">Membrane</keyword>
<keyword evidence="3" id="KW-0407">Ion channel</keyword>
<reference evidence="6" key="1">
    <citation type="submission" date="2016-11" db="UniProtKB">
        <authorList>
            <consortium name="WormBaseParasite"/>
        </authorList>
    </citation>
    <scope>IDENTIFICATION</scope>
</reference>
<dbReference type="GO" id="GO:0004888">
    <property type="term" value="F:transmembrane signaling receptor activity"/>
    <property type="evidence" value="ECO:0007669"/>
    <property type="project" value="InterPro"/>
</dbReference>
<evidence type="ECO:0000259" key="4">
    <source>
        <dbReference type="PROSITE" id="PS50835"/>
    </source>
</evidence>
<dbReference type="PANTHER" id="PTHR18945">
    <property type="entry name" value="NEUROTRANSMITTER GATED ION CHANNEL"/>
    <property type="match status" value="1"/>
</dbReference>
<evidence type="ECO:0000256" key="3">
    <source>
        <dbReference type="RuleBase" id="RU000687"/>
    </source>
</evidence>
<dbReference type="GO" id="GO:0005230">
    <property type="term" value="F:extracellular ligand-gated monoatomic ion channel activity"/>
    <property type="evidence" value="ECO:0007669"/>
    <property type="project" value="InterPro"/>
</dbReference>
<dbReference type="PROSITE" id="PS50835">
    <property type="entry name" value="IG_LIKE"/>
    <property type="match status" value="1"/>
</dbReference>
<accession>A0A1I7Y3M6</accession>
<keyword evidence="5" id="KW-1185">Reference proteome</keyword>
<dbReference type="AlphaFoldDB" id="A0A1I7Y3M6"/>
<dbReference type="CDD" id="cd18993">
    <property type="entry name" value="LGIC_ECD_GluCl"/>
    <property type="match status" value="1"/>
</dbReference>
<name>A0A1I7Y3M6_9BILA</name>
<proteinExistence type="inferred from homology"/>
<protein>
    <submittedName>
        <fullName evidence="6">Ig-like domain-containing protein</fullName>
    </submittedName>
</protein>
<evidence type="ECO:0000256" key="1">
    <source>
        <dbReference type="ARBA" id="ARBA00004141"/>
    </source>
</evidence>
<organism evidence="5 6">
    <name type="scientific">Steinernema glaseri</name>
    <dbReference type="NCBI Taxonomy" id="37863"/>
    <lineage>
        <taxon>Eukaryota</taxon>
        <taxon>Metazoa</taxon>
        <taxon>Ecdysozoa</taxon>
        <taxon>Nematoda</taxon>
        <taxon>Chromadorea</taxon>
        <taxon>Rhabditida</taxon>
        <taxon>Tylenchina</taxon>
        <taxon>Panagrolaimomorpha</taxon>
        <taxon>Strongyloidoidea</taxon>
        <taxon>Steinernematidae</taxon>
        <taxon>Steinernema</taxon>
    </lineage>
</organism>
<feature type="domain" description="Ig-like" evidence="4">
    <location>
        <begin position="150"/>
        <end position="246"/>
    </location>
</feature>
<dbReference type="PROSITE" id="PS00236">
    <property type="entry name" value="NEUROTR_ION_CHANNEL"/>
    <property type="match status" value="1"/>
</dbReference>
<dbReference type="FunFam" id="2.70.170.10:FF:000038">
    <property type="entry name" value="Glutamate-gated chloride channel alpha"/>
    <property type="match status" value="1"/>
</dbReference>
<sequence>MDPYFFHFTVRDQPPATSNHGRAQGIHADSEPYNATAAVHSESRVIRTLLADYDHRVRPLGTDTSKPGYGSVKVEVNLFLRSISNVNEANMEYTLQLTLRQSWKDPRLVFSHMGPDIPTFFVLTEGQQIWKPDTFFLNEKQAHRHTIDKPNTLFRLYKDGRVLYSVRLSMTLSCPMNLRSYPMDVQKCNLKLASYAYTTDDIEYVWKSDNPIQLNYDLVNSLPQFTLSNYSSADCTSVTNTGRYSCLQMDIELTREYEYGF</sequence>
<dbReference type="Proteomes" id="UP000095287">
    <property type="component" value="Unplaced"/>
</dbReference>
<evidence type="ECO:0000313" key="6">
    <source>
        <dbReference type="WBParaSite" id="L893_g12399.t1"/>
    </source>
</evidence>
<comment type="similarity">
    <text evidence="3">Belongs to the ligand-gated ion channel (TC 1.A.9) family.</text>
</comment>